<comment type="caution">
    <text evidence="2">The sequence shown here is derived from an EMBL/GenBank/DDBJ whole genome shotgun (WGS) entry which is preliminary data.</text>
</comment>
<dbReference type="GO" id="GO:0003677">
    <property type="term" value="F:DNA binding"/>
    <property type="evidence" value="ECO:0007669"/>
    <property type="project" value="InterPro"/>
</dbReference>
<dbReference type="EMBL" id="JAFFGU010000007">
    <property type="protein sequence ID" value="MBM7279307.1"/>
    <property type="molecule type" value="Genomic_DNA"/>
</dbReference>
<dbReference type="SUPFAM" id="SSF46955">
    <property type="entry name" value="Putative DNA-binding domain"/>
    <property type="match status" value="1"/>
</dbReference>
<dbReference type="InterPro" id="IPR010093">
    <property type="entry name" value="SinI_DNA-bd"/>
</dbReference>
<feature type="domain" description="Helix-turn-helix" evidence="1">
    <location>
        <begin position="6"/>
        <end position="55"/>
    </location>
</feature>
<accession>A0AAW4G6X1</accession>
<dbReference type="NCBIfam" id="TIGR01764">
    <property type="entry name" value="excise"/>
    <property type="match status" value="1"/>
</dbReference>
<dbReference type="AlphaFoldDB" id="A0AAW4G6X1"/>
<protein>
    <submittedName>
        <fullName evidence="2">Helix-turn-helix domain-containing protein</fullName>
    </submittedName>
</protein>
<evidence type="ECO:0000313" key="3">
    <source>
        <dbReference type="Proteomes" id="UP001195196"/>
    </source>
</evidence>
<dbReference type="RefSeq" id="WP_204718418.1">
    <property type="nucleotide sequence ID" value="NZ_JAFFGU010000007.1"/>
</dbReference>
<dbReference type="Proteomes" id="UP001195196">
    <property type="component" value="Unassembled WGS sequence"/>
</dbReference>
<gene>
    <name evidence="2" type="ORF">JTZ10_16275</name>
</gene>
<evidence type="ECO:0000259" key="1">
    <source>
        <dbReference type="Pfam" id="PF12728"/>
    </source>
</evidence>
<dbReference type="InterPro" id="IPR041657">
    <property type="entry name" value="HTH_17"/>
</dbReference>
<evidence type="ECO:0000313" key="2">
    <source>
        <dbReference type="EMBL" id="MBM7279307.1"/>
    </source>
</evidence>
<organism evidence="2 3">
    <name type="scientific">Gordonia rubripertincta</name>
    <name type="common">Rhodococcus corallinus</name>
    <dbReference type="NCBI Taxonomy" id="36822"/>
    <lineage>
        <taxon>Bacteria</taxon>
        <taxon>Bacillati</taxon>
        <taxon>Actinomycetota</taxon>
        <taxon>Actinomycetes</taxon>
        <taxon>Mycobacteriales</taxon>
        <taxon>Gordoniaceae</taxon>
        <taxon>Gordonia</taxon>
    </lineage>
</organism>
<reference evidence="2" key="1">
    <citation type="submission" date="2021-02" db="EMBL/GenBank/DDBJ databases">
        <title>Taxonomy, biology and ecology of Rhodococcus bacteria occurring in California pistachio and other woody hosts as revealed by genome sequence analyses.</title>
        <authorList>
            <person name="Riely B."/>
            <person name="Gai Y."/>
        </authorList>
    </citation>
    <scope>NUCLEOTIDE SEQUENCE</scope>
    <source>
        <strain evidence="2">BP-295</strain>
    </source>
</reference>
<dbReference type="InterPro" id="IPR009061">
    <property type="entry name" value="DNA-bd_dom_put_sf"/>
</dbReference>
<proteinExistence type="predicted"/>
<sequence>MTDSPFLTAEQLAARWQMSPRTVRELAQRQEIPAAKLGRLWRFPLDHIQRYERAQTRI</sequence>
<name>A0AAW4G6X1_GORRU</name>
<dbReference type="Pfam" id="PF12728">
    <property type="entry name" value="HTH_17"/>
    <property type="match status" value="1"/>
</dbReference>